<dbReference type="Gene3D" id="1.10.150.80">
    <property type="entry name" value="HRDC domain"/>
    <property type="match status" value="1"/>
</dbReference>
<feature type="compositionally biased region" description="Acidic residues" evidence="12">
    <location>
        <begin position="1267"/>
        <end position="1276"/>
    </location>
</feature>
<evidence type="ECO:0000256" key="5">
    <source>
        <dbReference type="ARBA" id="ARBA00022806"/>
    </source>
</evidence>
<feature type="compositionally biased region" description="Gly residues" evidence="12">
    <location>
        <begin position="1494"/>
        <end position="1511"/>
    </location>
</feature>
<evidence type="ECO:0000256" key="10">
    <source>
        <dbReference type="ARBA" id="ARBA00034617"/>
    </source>
</evidence>
<feature type="compositionally biased region" description="Gly residues" evidence="12">
    <location>
        <begin position="1534"/>
        <end position="1549"/>
    </location>
</feature>
<dbReference type="Pfam" id="PF00270">
    <property type="entry name" value="DEAD"/>
    <property type="match status" value="1"/>
</dbReference>
<comment type="caution">
    <text evidence="16">The sequence shown here is derived from an EMBL/GenBank/DDBJ whole genome shotgun (WGS) entry which is preliminary data.</text>
</comment>
<feature type="region of interest" description="Disordered" evidence="12">
    <location>
        <begin position="510"/>
        <end position="568"/>
    </location>
</feature>
<dbReference type="InterPro" id="IPR002464">
    <property type="entry name" value="DNA/RNA_helicase_DEAH_CS"/>
</dbReference>
<feature type="compositionally biased region" description="Low complexity" evidence="12">
    <location>
        <begin position="1464"/>
        <end position="1475"/>
    </location>
</feature>
<name>A0A2N3NDS2_9PEZI</name>
<dbReference type="InterPro" id="IPR044876">
    <property type="entry name" value="HRDC_dom_sf"/>
</dbReference>
<comment type="catalytic activity">
    <reaction evidence="10">
        <text>Couples ATP hydrolysis with the unwinding of duplex DNA by translocating in the 3'-5' direction.</text>
        <dbReference type="EC" id="5.6.2.4"/>
    </reaction>
</comment>
<dbReference type="NCBIfam" id="TIGR00614">
    <property type="entry name" value="recQ_fam"/>
    <property type="match status" value="1"/>
</dbReference>
<evidence type="ECO:0000256" key="7">
    <source>
        <dbReference type="ARBA" id="ARBA00023125"/>
    </source>
</evidence>
<dbReference type="SUPFAM" id="SSF47819">
    <property type="entry name" value="HRDC-like"/>
    <property type="match status" value="1"/>
</dbReference>
<dbReference type="InterPro" id="IPR027417">
    <property type="entry name" value="P-loop_NTPase"/>
</dbReference>
<evidence type="ECO:0000313" key="17">
    <source>
        <dbReference type="Proteomes" id="UP000233524"/>
    </source>
</evidence>
<dbReference type="InterPro" id="IPR010997">
    <property type="entry name" value="HRDC-like_sf"/>
</dbReference>
<dbReference type="GO" id="GO:0003677">
    <property type="term" value="F:DNA binding"/>
    <property type="evidence" value="ECO:0007669"/>
    <property type="project" value="UniProtKB-KW"/>
</dbReference>
<dbReference type="GO" id="GO:0005737">
    <property type="term" value="C:cytoplasm"/>
    <property type="evidence" value="ECO:0007669"/>
    <property type="project" value="TreeGrafter"/>
</dbReference>
<feature type="compositionally biased region" description="Basic residues" evidence="12">
    <location>
        <begin position="330"/>
        <end position="340"/>
    </location>
</feature>
<dbReference type="SMART" id="SM00487">
    <property type="entry name" value="DEXDc"/>
    <property type="match status" value="1"/>
</dbReference>
<evidence type="ECO:0000256" key="8">
    <source>
        <dbReference type="ARBA" id="ARBA00023235"/>
    </source>
</evidence>
<keyword evidence="8" id="KW-0413">Isomerase</keyword>
<dbReference type="EMBL" id="NLAX01000008">
    <property type="protein sequence ID" value="PKS10579.1"/>
    <property type="molecule type" value="Genomic_DNA"/>
</dbReference>
<feature type="compositionally biased region" description="Polar residues" evidence="12">
    <location>
        <begin position="1222"/>
        <end position="1234"/>
    </location>
</feature>
<dbReference type="Gene3D" id="3.40.50.300">
    <property type="entry name" value="P-loop containing nucleotide triphosphate hydrolases"/>
    <property type="match status" value="2"/>
</dbReference>
<feature type="region of interest" description="Disordered" evidence="12">
    <location>
        <begin position="316"/>
        <end position="370"/>
    </location>
</feature>
<dbReference type="SUPFAM" id="SSF52540">
    <property type="entry name" value="P-loop containing nucleoside triphosphate hydrolases"/>
    <property type="match status" value="1"/>
</dbReference>
<dbReference type="InterPro" id="IPR032284">
    <property type="entry name" value="RecQ_Zn-bd"/>
</dbReference>
<dbReference type="InterPro" id="IPR018982">
    <property type="entry name" value="RQC_domain"/>
</dbReference>
<feature type="compositionally biased region" description="Basic and acidic residues" evidence="12">
    <location>
        <begin position="260"/>
        <end position="273"/>
    </location>
</feature>
<feature type="compositionally biased region" description="Low complexity" evidence="12">
    <location>
        <begin position="360"/>
        <end position="370"/>
    </location>
</feature>
<evidence type="ECO:0000259" key="13">
    <source>
        <dbReference type="PROSITE" id="PS50967"/>
    </source>
</evidence>
<feature type="compositionally biased region" description="Acidic residues" evidence="12">
    <location>
        <begin position="1415"/>
        <end position="1431"/>
    </location>
</feature>
<feature type="domain" description="HRDC" evidence="13">
    <location>
        <begin position="1305"/>
        <end position="1388"/>
    </location>
</feature>
<dbReference type="InterPro" id="IPR004589">
    <property type="entry name" value="DNA_helicase_ATP-dep_RecQ"/>
</dbReference>
<evidence type="ECO:0000259" key="14">
    <source>
        <dbReference type="PROSITE" id="PS51192"/>
    </source>
</evidence>
<protein>
    <recommendedName>
        <fullName evidence="11">DNA 3'-5' helicase</fullName>
        <ecNumber evidence="11">5.6.2.4</ecNumber>
    </recommendedName>
</protein>
<evidence type="ECO:0000256" key="12">
    <source>
        <dbReference type="SAM" id="MobiDB-lite"/>
    </source>
</evidence>
<feature type="domain" description="Helicase ATP-binding" evidence="14">
    <location>
        <begin position="700"/>
        <end position="881"/>
    </location>
</feature>
<comment type="similarity">
    <text evidence="2">Belongs to the helicase family. RecQ subfamily.</text>
</comment>
<evidence type="ECO:0000313" key="16">
    <source>
        <dbReference type="EMBL" id="PKS10579.1"/>
    </source>
</evidence>
<reference evidence="16 17" key="1">
    <citation type="journal article" date="2017" name="G3 (Bethesda)">
        <title>First Draft Genome Sequence of the Pathogenic Fungus Lomentospora prolificans (Formerly Scedosporium prolificans).</title>
        <authorList>
            <person name="Luo R."/>
            <person name="Zimin A."/>
            <person name="Workman R."/>
            <person name="Fan Y."/>
            <person name="Pertea G."/>
            <person name="Grossman N."/>
            <person name="Wear M.P."/>
            <person name="Jia B."/>
            <person name="Miller H."/>
            <person name="Casadevall A."/>
            <person name="Timp W."/>
            <person name="Zhang S.X."/>
            <person name="Salzberg S.L."/>
        </authorList>
    </citation>
    <scope>NUCLEOTIDE SEQUENCE [LARGE SCALE GENOMIC DNA]</scope>
    <source>
        <strain evidence="16 17">JHH-5317</strain>
    </source>
</reference>
<dbReference type="InterPro" id="IPR001650">
    <property type="entry name" value="Helicase_C-like"/>
</dbReference>
<dbReference type="InParanoid" id="A0A2N3NDS2"/>
<dbReference type="GO" id="GO:0009378">
    <property type="term" value="F:four-way junction helicase activity"/>
    <property type="evidence" value="ECO:0007669"/>
    <property type="project" value="TreeGrafter"/>
</dbReference>
<feature type="region of interest" description="Disordered" evidence="12">
    <location>
        <begin position="1"/>
        <end position="291"/>
    </location>
</feature>
<feature type="compositionally biased region" description="Low complexity" evidence="12">
    <location>
        <begin position="44"/>
        <end position="62"/>
    </location>
</feature>
<evidence type="ECO:0000256" key="3">
    <source>
        <dbReference type="ARBA" id="ARBA00022741"/>
    </source>
</evidence>
<keyword evidence="6" id="KW-0067">ATP-binding</keyword>
<dbReference type="PANTHER" id="PTHR13710:SF153">
    <property type="entry name" value="RECQ-LIKE DNA HELICASE BLM"/>
    <property type="match status" value="1"/>
</dbReference>
<dbReference type="PROSITE" id="PS00690">
    <property type="entry name" value="DEAH_ATP_HELICASE"/>
    <property type="match status" value="1"/>
</dbReference>
<feature type="compositionally biased region" description="Low complexity" evidence="12">
    <location>
        <begin position="156"/>
        <end position="168"/>
    </location>
</feature>
<dbReference type="GO" id="GO:0043138">
    <property type="term" value="F:3'-5' DNA helicase activity"/>
    <property type="evidence" value="ECO:0007669"/>
    <property type="project" value="UniProtKB-EC"/>
</dbReference>
<dbReference type="PROSITE" id="PS50967">
    <property type="entry name" value="HRDC"/>
    <property type="match status" value="1"/>
</dbReference>
<dbReference type="GO" id="GO:0005694">
    <property type="term" value="C:chromosome"/>
    <property type="evidence" value="ECO:0007669"/>
    <property type="project" value="TreeGrafter"/>
</dbReference>
<feature type="region of interest" description="Disordered" evidence="12">
    <location>
        <begin position="1415"/>
        <end position="1445"/>
    </location>
</feature>
<dbReference type="OrthoDB" id="10261556at2759"/>
<dbReference type="STRING" id="41688.A0A2N3NDS2"/>
<dbReference type="EC" id="5.6.2.4" evidence="11"/>
<dbReference type="SMART" id="SM00490">
    <property type="entry name" value="HELICc"/>
    <property type="match status" value="1"/>
</dbReference>
<dbReference type="InterPro" id="IPR011545">
    <property type="entry name" value="DEAD/DEAH_box_helicase_dom"/>
</dbReference>
<dbReference type="Pfam" id="PF00271">
    <property type="entry name" value="Helicase_C"/>
    <property type="match status" value="1"/>
</dbReference>
<sequence length="1558" mass="172841">MARLLELQRPKKRTLMAKQQERHQLPTPVSTTVAGRFEQAYGHSLKAAGSSSNSSSQRSDSSLSRDGRTKSLPTPGLPLMDTDDDDDLIEITADEAGISSDSMQFGTDIRLWREDFASRPEPTTAKGKKRKSNEISNAVVSDDDDFPDLNNLMSTPAAPLPSSSRASPGTVTARYALGRAPAGPPVAKFIPTSIPRSPSPVRPKRDTKSSSPSKPAEIPDCHTRVGSLAPETKDRPSTPAGSPRKLPPVVLQPNILGPDVIKRALERTPDPRARRSSVIEDSEDEFLTPPSGSVAPLVAVAEDMQLGAIPCTFDVNMAKSVPGSSPNSMKRSKADRKGKQVARPDAVPPPSRGNSYENTLSSARSADSGSLSASLVQDPWPLQYRFNALQEKLDQNRKAFEKALRESWPRDQRDAVKLAKEKLLAQQKVICELIRKADQYQNLVHEKETLLQHISRSYRDGLTTDEDENKLDQTGDELKAMEKMFSEALADAISDDPSLLEQLNSVPSKPITAIPATEPSAFHGTRSPQKPRHPEVPSSDVVHQTQLPPQESHYHHRPPFREEPPQVHPDEFEGMFSDIEESPVQNFPTVRPVPPAIRYNTDRIPPEEMDFLSDDDPDILALADSYHLGGPSQRPPLAETSGNYQAPSRPKIPEKRLASTAAKSSFPPEQMRFPWSPEVKQMLKDRFRMETFRHNQLEAINATLAGDDAFILMPTGGGKSLCYQLPAVVKSGRTKGITVVVSPLISLMQDQVDHLKSLHIHAIAYNGESPKEYKDMVMKMFREKNPENYIELLYVTPEMVNKNKRFLDGMHRLYENGKLARIVIDEAHCVSQWGHDFRPDYKELGVVRRQFNGVPIMALTATATENVIMDVMHNLGMVNSQVFTQSFNRPNLYYEVRRKSGNASALESIADLIQTKYANQCGIVYTISRKNTEDVAKKLRGFGIKAAHYHASVPAAEKAATQREWQQDRIRVVVATIAFGMGIDKPDVRFVIHHGLPKSLEGYYQETGRAGRDGNPSDCYLYFSHADVRVLRKLISDGEGGWEQKERQKGMLNRMVAFCDNPSDCRRVEVLRYFGEMFDRADCNKRCDNCRLGAVSEQQDFTTIAQAAIEVIAREKKLTTNQCADVLMGKRKRNHDDTEGDHDDDGEGESRAPSTVRYFGIAKHLKKYEIERIIDRLTIGPNVNHFRYGHRRLMLSVQVGRGSKEPTTAKLKKRTKKDDISNLANSTDISSPVAPTSRKKKSTASSSRWDEDEGLPTRNGYQRDDFVVDSEEDDYFEPLPKKRKSNSGLSTEAPPLEDVSLGSLPDIHQEVVQNFVSVAKRLEEEIRNNTGLRRPLFSEKDFQQMAIHWTITLDEMRRIEGIDRARVNKYGEKFLKLVRDFYGEYTTMMGALGGDDSIENVLADESREIVDLISSDDDGYDDFDLDPDDNGPGEQSRFFSAPVKVPGQPTVDVSAIAQWHQRLEQASQSAPASAERSTEPVRGAPYSRGRRGGRGGWKSRGGGRRGGGGGASKRTVSGNSSTSGGRFFGRAKGPSGGKRGGRGSGGGTSGSAIGLMPL</sequence>
<evidence type="ECO:0000256" key="11">
    <source>
        <dbReference type="ARBA" id="ARBA00034808"/>
    </source>
</evidence>
<keyword evidence="9" id="KW-0539">Nucleus</keyword>
<dbReference type="PROSITE" id="PS51194">
    <property type="entry name" value="HELICASE_CTER"/>
    <property type="match status" value="1"/>
</dbReference>
<evidence type="ECO:0000256" key="4">
    <source>
        <dbReference type="ARBA" id="ARBA00022801"/>
    </source>
</evidence>
<keyword evidence="7" id="KW-0238">DNA-binding</keyword>
<dbReference type="Pfam" id="PF09382">
    <property type="entry name" value="RQC"/>
    <property type="match status" value="1"/>
</dbReference>
<dbReference type="InterPro" id="IPR002121">
    <property type="entry name" value="HRDC_dom"/>
</dbReference>
<dbReference type="GO" id="GO:0005524">
    <property type="term" value="F:ATP binding"/>
    <property type="evidence" value="ECO:0007669"/>
    <property type="project" value="UniProtKB-KW"/>
</dbReference>
<feature type="region of interest" description="Disordered" evidence="12">
    <location>
        <begin position="625"/>
        <end position="671"/>
    </location>
</feature>
<dbReference type="Proteomes" id="UP000233524">
    <property type="component" value="Unassembled WGS sequence"/>
</dbReference>
<dbReference type="FunFam" id="3.40.50.300:FF:000537">
    <property type="entry name" value="Bloom syndrome RecQ-like helicase"/>
    <property type="match status" value="1"/>
</dbReference>
<feature type="compositionally biased region" description="Acidic residues" evidence="12">
    <location>
        <begin position="81"/>
        <end position="93"/>
    </location>
</feature>
<feature type="region of interest" description="Disordered" evidence="12">
    <location>
        <begin position="1462"/>
        <end position="1558"/>
    </location>
</feature>
<proteinExistence type="inferred from homology"/>
<feature type="compositionally biased region" description="Basic and acidic residues" evidence="12">
    <location>
        <begin position="559"/>
        <end position="568"/>
    </location>
</feature>
<gene>
    <name evidence="16" type="ORF">jhhlp_002333</name>
</gene>
<dbReference type="InterPro" id="IPR036388">
    <property type="entry name" value="WH-like_DNA-bd_sf"/>
</dbReference>
<keyword evidence="3" id="KW-0547">Nucleotide-binding</keyword>
<keyword evidence="5" id="KW-0347">Helicase</keyword>
<dbReference type="PROSITE" id="PS51192">
    <property type="entry name" value="HELICASE_ATP_BIND_1"/>
    <property type="match status" value="1"/>
</dbReference>
<dbReference type="GO" id="GO:0005634">
    <property type="term" value="C:nucleus"/>
    <property type="evidence" value="ECO:0007669"/>
    <property type="project" value="UniProtKB-SubCell"/>
</dbReference>
<dbReference type="CDD" id="cd18794">
    <property type="entry name" value="SF2_C_RecQ"/>
    <property type="match status" value="1"/>
</dbReference>
<dbReference type="GO" id="GO:0000724">
    <property type="term" value="P:double-strand break repair via homologous recombination"/>
    <property type="evidence" value="ECO:0007669"/>
    <property type="project" value="TreeGrafter"/>
</dbReference>
<keyword evidence="17" id="KW-1185">Reference proteome</keyword>
<evidence type="ECO:0000256" key="2">
    <source>
        <dbReference type="ARBA" id="ARBA00005446"/>
    </source>
</evidence>
<feature type="region of interest" description="Disordered" evidence="12">
    <location>
        <begin position="1197"/>
        <end position="1301"/>
    </location>
</feature>
<dbReference type="InterPro" id="IPR014001">
    <property type="entry name" value="Helicase_ATP-bd"/>
</dbReference>
<evidence type="ECO:0000259" key="15">
    <source>
        <dbReference type="PROSITE" id="PS51194"/>
    </source>
</evidence>
<feature type="compositionally biased region" description="Acidic residues" evidence="12">
    <location>
        <begin position="1138"/>
        <end position="1147"/>
    </location>
</feature>
<feature type="region of interest" description="Disordered" evidence="12">
    <location>
        <begin position="1130"/>
        <end position="1152"/>
    </location>
</feature>
<accession>A0A2N3NDS2</accession>
<feature type="domain" description="Helicase C-terminal" evidence="15">
    <location>
        <begin position="905"/>
        <end position="1053"/>
    </location>
</feature>
<dbReference type="Pfam" id="PF16124">
    <property type="entry name" value="RecQ_Zn_bind"/>
    <property type="match status" value="1"/>
</dbReference>
<dbReference type="Gene3D" id="1.10.10.10">
    <property type="entry name" value="Winged helix-like DNA-binding domain superfamily/Winged helix DNA-binding domain"/>
    <property type="match status" value="1"/>
</dbReference>
<dbReference type="SMART" id="SM00956">
    <property type="entry name" value="RQC"/>
    <property type="match status" value="1"/>
</dbReference>
<evidence type="ECO:0000256" key="6">
    <source>
        <dbReference type="ARBA" id="ARBA00022840"/>
    </source>
</evidence>
<comment type="subcellular location">
    <subcellularLocation>
        <location evidence="1">Nucleus</location>
    </subcellularLocation>
</comment>
<evidence type="ECO:0000256" key="9">
    <source>
        <dbReference type="ARBA" id="ARBA00023242"/>
    </source>
</evidence>
<dbReference type="GO" id="GO:0006260">
    <property type="term" value="P:DNA replication"/>
    <property type="evidence" value="ECO:0007669"/>
    <property type="project" value="InterPro"/>
</dbReference>
<evidence type="ECO:0000256" key="1">
    <source>
        <dbReference type="ARBA" id="ARBA00004123"/>
    </source>
</evidence>
<dbReference type="PANTHER" id="PTHR13710">
    <property type="entry name" value="DNA HELICASE RECQ FAMILY MEMBER"/>
    <property type="match status" value="1"/>
</dbReference>
<dbReference type="GO" id="GO:0016787">
    <property type="term" value="F:hydrolase activity"/>
    <property type="evidence" value="ECO:0007669"/>
    <property type="project" value="UniProtKB-KW"/>
</dbReference>
<feature type="compositionally biased region" description="Polar residues" evidence="12">
    <location>
        <begin position="1514"/>
        <end position="1524"/>
    </location>
</feature>
<keyword evidence="4" id="KW-0378">Hydrolase</keyword>
<dbReference type="VEuPathDB" id="FungiDB:jhhlp_002333"/>
<dbReference type="FunFam" id="3.40.50.300:FF:001975">
    <property type="entry name" value="ATP-dependent DNA helicase"/>
    <property type="match status" value="1"/>
</dbReference>
<organism evidence="16 17">
    <name type="scientific">Lomentospora prolificans</name>
    <dbReference type="NCBI Taxonomy" id="41688"/>
    <lineage>
        <taxon>Eukaryota</taxon>
        <taxon>Fungi</taxon>
        <taxon>Dikarya</taxon>
        <taxon>Ascomycota</taxon>
        <taxon>Pezizomycotina</taxon>
        <taxon>Sordariomycetes</taxon>
        <taxon>Hypocreomycetidae</taxon>
        <taxon>Microascales</taxon>
        <taxon>Microascaceae</taxon>
        <taxon>Lomentospora</taxon>
    </lineage>
</organism>